<sequence>MIISAVVLATAAAFCLALGTHFQQHAVAAMAPGLRRRATWLTGLGLMGLVTVLNVIALGLGPVSIVQPIGAVSLVFAVLIGRRFFGLRLGAPLLISIAVTLFGVFSFVTTSARFAHDIVATEQSVTWLLAVLVALSLFAGLFSISSAGHIPRVVMTGIVFGTVAAATHVLARSVVVAGLPGLDALGLRWWLLLTAVGLASAAGFWLVQTAYACGPAETVLAGLTVIDPIVAVIIGAGFFGEYTGLTPLATLGLLASAGIGVGGVWMLSRFHPKVLSARTSALPGAPAAGAADTATTPAATATAAAAPTLRTLHQGTQS</sequence>
<name>A0ABY5SMJ6_9MICO</name>
<feature type="transmembrane region" description="Helical" evidence="1">
    <location>
        <begin position="187"/>
        <end position="207"/>
    </location>
</feature>
<proteinExistence type="predicted"/>
<dbReference type="RefSeq" id="WP_265418370.1">
    <property type="nucleotide sequence ID" value="NZ_CP093443.1"/>
</dbReference>
<feature type="transmembrane region" description="Helical" evidence="1">
    <location>
        <begin position="154"/>
        <end position="175"/>
    </location>
</feature>
<evidence type="ECO:0000313" key="3">
    <source>
        <dbReference type="Proteomes" id="UP001064879"/>
    </source>
</evidence>
<feature type="transmembrane region" description="Helical" evidence="1">
    <location>
        <begin position="245"/>
        <end position="268"/>
    </location>
</feature>
<keyword evidence="3" id="KW-1185">Reference proteome</keyword>
<feature type="transmembrane region" description="Helical" evidence="1">
    <location>
        <begin position="91"/>
        <end position="112"/>
    </location>
</feature>
<keyword evidence="1" id="KW-0812">Transmembrane</keyword>
<keyword evidence="1" id="KW-1133">Transmembrane helix</keyword>
<dbReference type="EMBL" id="CP093443">
    <property type="protein sequence ID" value="UVI35753.1"/>
    <property type="molecule type" value="Genomic_DNA"/>
</dbReference>
<evidence type="ECO:0000313" key="2">
    <source>
        <dbReference type="EMBL" id="UVI35753.1"/>
    </source>
</evidence>
<feature type="transmembrane region" description="Helical" evidence="1">
    <location>
        <begin position="52"/>
        <end position="79"/>
    </location>
</feature>
<dbReference type="SUPFAM" id="SSF103481">
    <property type="entry name" value="Multidrug resistance efflux transporter EmrE"/>
    <property type="match status" value="2"/>
</dbReference>
<dbReference type="Proteomes" id="UP001064879">
    <property type="component" value="Chromosome"/>
</dbReference>
<protein>
    <recommendedName>
        <fullName evidence="4">DMT family transporter</fullName>
    </recommendedName>
</protein>
<dbReference type="Gene3D" id="1.10.3730.20">
    <property type="match status" value="1"/>
</dbReference>
<evidence type="ECO:0008006" key="4">
    <source>
        <dbReference type="Google" id="ProtNLM"/>
    </source>
</evidence>
<dbReference type="PANTHER" id="PTHR40761">
    <property type="entry name" value="CONSERVED INTEGRAL MEMBRANE ALANINE VALINE AND LEUCINE RICH PROTEIN-RELATED"/>
    <property type="match status" value="1"/>
</dbReference>
<evidence type="ECO:0000256" key="1">
    <source>
        <dbReference type="SAM" id="Phobius"/>
    </source>
</evidence>
<reference evidence="2" key="1">
    <citation type="submission" date="2022-03" db="EMBL/GenBank/DDBJ databases">
        <title>Brevibacterium spongiae sp. nov., isolated from marine sponge.</title>
        <authorList>
            <person name="Li Z."/>
            <person name="Zhang M."/>
        </authorList>
    </citation>
    <scope>NUCLEOTIDE SEQUENCE</scope>
    <source>
        <strain evidence="2">WHS-Z9</strain>
    </source>
</reference>
<feature type="transmembrane region" description="Helical" evidence="1">
    <location>
        <begin position="124"/>
        <end position="142"/>
    </location>
</feature>
<keyword evidence="1" id="KW-0472">Membrane</keyword>
<organism evidence="2 3">
    <name type="scientific">Brevibacterium spongiae</name>
    <dbReference type="NCBI Taxonomy" id="2909672"/>
    <lineage>
        <taxon>Bacteria</taxon>
        <taxon>Bacillati</taxon>
        <taxon>Actinomycetota</taxon>
        <taxon>Actinomycetes</taxon>
        <taxon>Micrococcales</taxon>
        <taxon>Brevibacteriaceae</taxon>
        <taxon>Brevibacterium</taxon>
    </lineage>
</organism>
<dbReference type="PANTHER" id="PTHR40761:SF1">
    <property type="entry name" value="CONSERVED INTEGRAL MEMBRANE ALANINE VALINE AND LEUCINE RICH PROTEIN-RELATED"/>
    <property type="match status" value="1"/>
</dbReference>
<gene>
    <name evidence="2" type="ORF">L1F31_16810</name>
</gene>
<feature type="transmembrane region" description="Helical" evidence="1">
    <location>
        <begin position="219"/>
        <end position="239"/>
    </location>
</feature>
<dbReference type="InterPro" id="IPR037185">
    <property type="entry name" value="EmrE-like"/>
</dbReference>
<accession>A0ABY5SMJ6</accession>